<evidence type="ECO:0000259" key="7">
    <source>
        <dbReference type="Pfam" id="PF10334"/>
    </source>
</evidence>
<feature type="region of interest" description="Disordered" evidence="5">
    <location>
        <begin position="898"/>
        <end position="919"/>
    </location>
</feature>
<feature type="transmembrane region" description="Helical" evidence="6">
    <location>
        <begin position="297"/>
        <end position="314"/>
    </location>
</feature>
<feature type="compositionally biased region" description="Polar residues" evidence="5">
    <location>
        <begin position="1119"/>
        <end position="1130"/>
    </location>
</feature>
<dbReference type="Pfam" id="PF10334">
    <property type="entry name" value="BRE4"/>
    <property type="match status" value="1"/>
</dbReference>
<comment type="subcellular location">
    <subcellularLocation>
        <location evidence="1">Membrane</location>
        <topology evidence="1">Multi-pass membrane protein</topology>
    </subcellularLocation>
</comment>
<feature type="region of interest" description="Disordered" evidence="5">
    <location>
        <begin position="1505"/>
        <end position="1534"/>
    </location>
</feature>
<dbReference type="Proteomes" id="UP001151582">
    <property type="component" value="Unassembled WGS sequence"/>
</dbReference>
<dbReference type="InterPro" id="IPR049453">
    <property type="entry name" value="Memb_transporter_dom"/>
</dbReference>
<evidence type="ECO:0000256" key="5">
    <source>
        <dbReference type="SAM" id="MobiDB-lite"/>
    </source>
</evidence>
<feature type="region of interest" description="Disordered" evidence="5">
    <location>
        <begin position="1181"/>
        <end position="1201"/>
    </location>
</feature>
<comment type="caution">
    <text evidence="10">The sequence shown here is derived from an EMBL/GenBank/DDBJ whole genome shotgun (WGS) entry which is preliminary data.</text>
</comment>
<evidence type="ECO:0000256" key="6">
    <source>
        <dbReference type="SAM" id="Phobius"/>
    </source>
</evidence>
<dbReference type="InterPro" id="IPR018820">
    <property type="entry name" value="BRE4-related_DUF2421"/>
</dbReference>
<dbReference type="PANTHER" id="PTHR47804">
    <property type="entry name" value="60S RIBOSOMAL PROTEIN L19"/>
    <property type="match status" value="1"/>
</dbReference>
<feature type="transmembrane region" description="Helical" evidence="6">
    <location>
        <begin position="320"/>
        <end position="340"/>
    </location>
</feature>
<feature type="region of interest" description="Disordered" evidence="5">
    <location>
        <begin position="991"/>
        <end position="1028"/>
    </location>
</feature>
<organism evidence="10 11">
    <name type="scientific">Dimargaris verticillata</name>
    <dbReference type="NCBI Taxonomy" id="2761393"/>
    <lineage>
        <taxon>Eukaryota</taxon>
        <taxon>Fungi</taxon>
        <taxon>Fungi incertae sedis</taxon>
        <taxon>Zoopagomycota</taxon>
        <taxon>Kickxellomycotina</taxon>
        <taxon>Dimargaritomycetes</taxon>
        <taxon>Dimargaritales</taxon>
        <taxon>Dimargaritaceae</taxon>
        <taxon>Dimargaris</taxon>
    </lineage>
</organism>
<evidence type="ECO:0000313" key="11">
    <source>
        <dbReference type="Proteomes" id="UP001151582"/>
    </source>
</evidence>
<feature type="region of interest" description="Disordered" evidence="5">
    <location>
        <begin position="621"/>
        <end position="642"/>
    </location>
</feature>
<keyword evidence="11" id="KW-1185">Reference proteome</keyword>
<name>A0A9W8B925_9FUNG</name>
<feature type="compositionally biased region" description="Polar residues" evidence="5">
    <location>
        <begin position="1825"/>
        <end position="1836"/>
    </location>
</feature>
<keyword evidence="2 6" id="KW-0812">Transmembrane</keyword>
<feature type="compositionally biased region" description="Polar residues" evidence="5">
    <location>
        <begin position="135"/>
        <end position="154"/>
    </location>
</feature>
<feature type="compositionally biased region" description="Polar residues" evidence="5">
    <location>
        <begin position="1848"/>
        <end position="1872"/>
    </location>
</feature>
<evidence type="ECO:0000256" key="1">
    <source>
        <dbReference type="ARBA" id="ARBA00004141"/>
    </source>
</evidence>
<feature type="compositionally biased region" description="Polar residues" evidence="5">
    <location>
        <begin position="105"/>
        <end position="125"/>
    </location>
</feature>
<feature type="transmembrane region" description="Helical" evidence="6">
    <location>
        <begin position="384"/>
        <end position="402"/>
    </location>
</feature>
<feature type="transmembrane region" description="Helical" evidence="6">
    <location>
        <begin position="1387"/>
        <end position="1404"/>
    </location>
</feature>
<dbReference type="PANTHER" id="PTHR47804:SF3">
    <property type="entry name" value="PROTEIN BRE4"/>
    <property type="match status" value="1"/>
</dbReference>
<dbReference type="Pfam" id="PF10337">
    <property type="entry name" value="ArAE_2_N"/>
    <property type="match status" value="1"/>
</dbReference>
<feature type="transmembrane region" description="Helical" evidence="6">
    <location>
        <begin position="1353"/>
        <end position="1372"/>
    </location>
</feature>
<feature type="compositionally biased region" description="Polar residues" evidence="5">
    <location>
        <begin position="1781"/>
        <end position="1790"/>
    </location>
</feature>
<protein>
    <recommendedName>
        <fullName evidence="12">ER transporter 6TM N-terminal domain-containing protein</fullName>
    </recommendedName>
</protein>
<feature type="transmembrane region" description="Helical" evidence="6">
    <location>
        <begin position="446"/>
        <end position="468"/>
    </location>
</feature>
<feature type="region of interest" description="Disordered" evidence="5">
    <location>
        <begin position="1756"/>
        <end position="1799"/>
    </location>
</feature>
<evidence type="ECO:0000259" key="8">
    <source>
        <dbReference type="Pfam" id="PF10337"/>
    </source>
</evidence>
<feature type="domain" description="Putative ER transporter 6TM N-terminal" evidence="8">
    <location>
        <begin position="386"/>
        <end position="567"/>
    </location>
</feature>
<evidence type="ECO:0000256" key="3">
    <source>
        <dbReference type="ARBA" id="ARBA00022989"/>
    </source>
</evidence>
<feature type="region of interest" description="Disordered" evidence="5">
    <location>
        <begin position="772"/>
        <end position="861"/>
    </location>
</feature>
<feature type="transmembrane region" description="Helical" evidence="6">
    <location>
        <begin position="347"/>
        <end position="364"/>
    </location>
</feature>
<evidence type="ECO:0000256" key="2">
    <source>
        <dbReference type="ARBA" id="ARBA00022692"/>
    </source>
</evidence>
<gene>
    <name evidence="10" type="ORF">H4R34_002313</name>
</gene>
<feature type="domain" description="DUF2421" evidence="7">
    <location>
        <begin position="1607"/>
        <end position="1730"/>
    </location>
</feature>
<evidence type="ECO:0000313" key="10">
    <source>
        <dbReference type="EMBL" id="KAJ1980810.1"/>
    </source>
</evidence>
<feature type="region of interest" description="Disordered" evidence="5">
    <location>
        <begin position="1079"/>
        <end position="1132"/>
    </location>
</feature>
<feature type="compositionally biased region" description="Polar residues" evidence="5">
    <location>
        <begin position="1"/>
        <end position="10"/>
    </location>
</feature>
<feature type="region of interest" description="Disordered" evidence="5">
    <location>
        <begin position="1812"/>
        <end position="1929"/>
    </location>
</feature>
<feature type="region of interest" description="Disordered" evidence="5">
    <location>
        <begin position="1040"/>
        <end position="1064"/>
    </location>
</feature>
<feature type="compositionally biased region" description="Low complexity" evidence="5">
    <location>
        <begin position="842"/>
        <end position="859"/>
    </location>
</feature>
<feature type="compositionally biased region" description="Polar residues" evidence="5">
    <location>
        <begin position="1181"/>
        <end position="1198"/>
    </location>
</feature>
<feature type="domain" description="Integral membrane bound transporter" evidence="9">
    <location>
        <begin position="1272"/>
        <end position="1400"/>
    </location>
</feature>
<feature type="region of interest" description="Disordered" evidence="5">
    <location>
        <begin position="1"/>
        <end position="233"/>
    </location>
</feature>
<proteinExistence type="predicted"/>
<feature type="compositionally biased region" description="Low complexity" evidence="5">
    <location>
        <begin position="904"/>
        <end position="919"/>
    </location>
</feature>
<feature type="transmembrane region" description="Helical" evidence="6">
    <location>
        <begin position="1328"/>
        <end position="1346"/>
    </location>
</feature>
<feature type="compositionally biased region" description="Basic and acidic residues" evidence="5">
    <location>
        <begin position="1103"/>
        <end position="1113"/>
    </location>
</feature>
<sequence>MSAGTFSPSSHTHHHLPASPQHSPAVSPLALGPTSPPHSPTLPNNTPHHRNRLLGTNSPRVSPSITFGDQPEVRSGYFDLTVPTTPEERRSSVFGSPHGWDRSAPTGTLVNQHARLPSNSISQQHLRLPSRASKRSQSSYHRESTTPLHVSSNAAPFPGLEPVQRSLLGRNRSFDTACRRPRSSSNAPSTRILFDPSTKSPHRSQHTGSHLPPAPPETKPGPETTDATADSRSEPLESFYHPRLSEGSEDHNPLDYPLNYRDNDGHQGSRGARIKAWLIREGTTVAKNLWAPGSVTWMLRCLLTFCIACIIVLISPVDQWLGPASYLLVLAAIFLCTAATIGAHLQAVFLGYLAIVLSMGYSTLGRFLAEKYNEYHLDHDNHGGRAILGVWLFVGLYVMSLVRVSHRRHFIPSILFSLPLIFTTTLDVDATSGAFSTVWVYIKPMLFGASVALVVGLGFFPVSALFVLEKQLLKAMCQVLKMLDITTKAFLLKDPTALLSSEEFNTHMSQVRQVITLVKQTMLEAKYEISYSHHQPQDFKGMQLTLTQLAQHLGSMTLSVQNEQFLIQARHYIDYYGHATNTSFSRNDGSENQYYSLNDPPLTHLMSPALSDYDLTRQSTRQNSTFPQNSGLRESALPLSSAQSVHTTHSIRSLDGRRSMAVPKEVEKADKRLFLQLLRNFSPSIYELSYLCQLTLDRCVDQYVRNCRGLAASSAMDRIVHEVPDNLLIQDQSLILSVYKHDSTENPKNWYNALFRKWHRLKSRRLERPRSASILTDSPDTVRVPVADPTPMSRYSTVSGSVAGPRSHRLSELFVPPPSSGSSQASVALPQNDRPPHPTTLPQPTNHSPTSTTHSTVPSALTSDDDVHKFIAEIQQAIARFDSLEGDTLQKLYKRAGLGRPETHSPTSSASSPSPENSLALDEPSEELFLIFFFLFSLRETALLLSNLVSQIHSLRQARQQTKRLWLRWQALGLSNWVGKIWWPWMANPPSRPLSKQPEKHRKRPFHFLSRKRGRSAHHDPQDREFGKLPAKRFRALAAQANQRQLRNPDASEQNPPLHPSSEPYEDYRELVRQVFNANVDDTESNDSGRDSDSNETSSTLDRAPDTMHRSAAMERPTSRSNPTPDSSARSGWLQIRPRFRRWLQDHVWSSALSTTHEKKETGSSDALDNDVPLSRFNTAQSEAPSIGLTSARRTPGTQGLHRRMTSMDTLSVYSQDPDVANASPWRRRWTTALYRLWQASEWIKSYKFRYAIKLSLTTTLLSFPAWFDNSMEFFTEQRMQWIAITILIVLSPTIGRTFLMSIYRIIGTVAASIFALTFWYMTGASRYGVAILSTLLAVPCFYIVLFTPHTSAGLVSLILYTLTIFTLFSQYNPYNDTILTLVYKRIWTMVTGLVAAVLINAWLWPRIARVELRHFTALGLDNLGILFSDLVAKFILHPLLNPENHFFKMYLERIHGRHHPDANPSPISTARVPPSRQASAVPSRAHIPLHLLGASTATVDQVTPRNVHPLHPSPMAPTQTNPRPSALRRPGESTVSSMASYLQRWWPTASTQTATVPEAHLASRLPPPAQTAPHLHESHAPVNPRALYIDSPYPFEQFPPPNECLEPAIHLNSRFRKLLRKTQDLLVRSQAMLEESAMEPRLRGPFPLSTYREIIRRLQNVLDRFVSMAVITNYISPRAHGSIITPFNRHGRRDMTAAVLINLYALAGALRSKSPLPPYLPSARASRARLIARIRESLNQNSGFANSSASEFALDLSNSDSPEHAHSSFVGPFTERSRHQYTPTTSQAPTMGPHDDLSRLQPSEILRRQLVSTSQAASPALGPSHSNTLHPNTKQYACHSPLAPISDPNSTKASPHSSSLLQSAPQPNNESDASDAEQGGLFMGKHPPLTPNAERKPWMPARGSQSSTGDIHRSDQGPRGEADQLGTNTERSGYIMSTFYWYAYSAALEEVIEEVEELVILVKSIVGENDVLHGLLDSYNW</sequence>
<dbReference type="OrthoDB" id="68611at2759"/>
<evidence type="ECO:0000256" key="4">
    <source>
        <dbReference type="ARBA" id="ARBA00023136"/>
    </source>
</evidence>
<evidence type="ECO:0008006" key="12">
    <source>
        <dbReference type="Google" id="ProtNLM"/>
    </source>
</evidence>
<dbReference type="InterPro" id="IPR018823">
    <property type="entry name" value="ArAE_2_N"/>
</dbReference>
<feature type="transmembrane region" description="Helical" evidence="6">
    <location>
        <begin position="1416"/>
        <end position="1437"/>
    </location>
</feature>
<dbReference type="GO" id="GO:0016020">
    <property type="term" value="C:membrane"/>
    <property type="evidence" value="ECO:0007669"/>
    <property type="project" value="UniProtKB-SubCell"/>
</dbReference>
<feature type="compositionally biased region" description="Basic and acidic residues" evidence="5">
    <location>
        <begin position="1017"/>
        <end position="1027"/>
    </location>
</feature>
<keyword evidence="3 6" id="KW-1133">Transmembrane helix</keyword>
<evidence type="ECO:0000259" key="9">
    <source>
        <dbReference type="Pfam" id="PF13515"/>
    </source>
</evidence>
<feature type="compositionally biased region" description="Basic and acidic residues" evidence="5">
    <location>
        <begin position="1911"/>
        <end position="1923"/>
    </location>
</feature>
<dbReference type="InterPro" id="IPR052430">
    <property type="entry name" value="IVT-Associated"/>
</dbReference>
<keyword evidence="4 6" id="KW-0472">Membrane</keyword>
<feature type="compositionally biased region" description="Basic residues" evidence="5">
    <location>
        <begin position="999"/>
        <end position="1016"/>
    </location>
</feature>
<accession>A0A9W8B925</accession>
<feature type="transmembrane region" description="Helical" evidence="6">
    <location>
        <begin position="1303"/>
        <end position="1322"/>
    </location>
</feature>
<dbReference type="Pfam" id="PF13515">
    <property type="entry name" value="FUSC_2"/>
    <property type="match status" value="1"/>
</dbReference>
<reference evidence="10" key="1">
    <citation type="submission" date="2022-07" db="EMBL/GenBank/DDBJ databases">
        <title>Phylogenomic reconstructions and comparative analyses of Kickxellomycotina fungi.</title>
        <authorList>
            <person name="Reynolds N.K."/>
            <person name="Stajich J.E."/>
            <person name="Barry K."/>
            <person name="Grigoriev I.V."/>
            <person name="Crous P."/>
            <person name="Smith M.E."/>
        </authorList>
    </citation>
    <scope>NUCLEOTIDE SEQUENCE</scope>
    <source>
        <strain evidence="10">RSA 567</strain>
    </source>
</reference>
<feature type="transmembrane region" description="Helical" evidence="6">
    <location>
        <begin position="1280"/>
        <end position="1296"/>
    </location>
</feature>
<feature type="compositionally biased region" description="Polar residues" evidence="5">
    <location>
        <begin position="54"/>
        <end position="67"/>
    </location>
</feature>
<dbReference type="EMBL" id="JANBQB010000151">
    <property type="protein sequence ID" value="KAJ1980810.1"/>
    <property type="molecule type" value="Genomic_DNA"/>
</dbReference>